<gene>
    <name evidence="3" type="ORF">VA603_10575</name>
</gene>
<evidence type="ECO:0000313" key="3">
    <source>
        <dbReference type="EMBL" id="MEA5667977.1"/>
    </source>
</evidence>
<dbReference type="Pfam" id="PF00226">
    <property type="entry name" value="DnaJ"/>
    <property type="match status" value="1"/>
</dbReference>
<dbReference type="InterPro" id="IPR036869">
    <property type="entry name" value="J_dom_sf"/>
</dbReference>
<dbReference type="Proteomes" id="UP001301653">
    <property type="component" value="Unassembled WGS sequence"/>
</dbReference>
<keyword evidence="4" id="KW-1185">Reference proteome</keyword>
<proteinExistence type="predicted"/>
<reference evidence="3 4" key="1">
    <citation type="submission" date="2023-12" db="EMBL/GenBank/DDBJ databases">
        <title>Stenotrophomonas guangdongensis sp. nov., isolated from wilted pepper plants (Capsicum annuum).</title>
        <authorList>
            <person name="Qiu M."/>
            <person name="Li Y."/>
            <person name="Liu Q."/>
            <person name="Zhang X."/>
            <person name="Huang Y."/>
            <person name="Guo R."/>
            <person name="Hu M."/>
            <person name="Zhou J."/>
            <person name="Zhou X."/>
        </authorList>
    </citation>
    <scope>NUCLEOTIDE SEQUENCE [LARGE SCALE GENOMIC DNA]</scope>
    <source>
        <strain evidence="3 4">MH1</strain>
    </source>
</reference>
<organism evidence="3 4">
    <name type="scientific">Stenotrophomonas capsici</name>
    <dbReference type="NCBI Taxonomy" id="3110230"/>
    <lineage>
        <taxon>Bacteria</taxon>
        <taxon>Pseudomonadati</taxon>
        <taxon>Pseudomonadota</taxon>
        <taxon>Gammaproteobacteria</taxon>
        <taxon>Lysobacterales</taxon>
        <taxon>Lysobacteraceae</taxon>
        <taxon>Stenotrophomonas</taxon>
    </lineage>
</organism>
<keyword evidence="1" id="KW-0143">Chaperone</keyword>
<name>A0ABU5V460_9GAMM</name>
<dbReference type="CDD" id="cd06257">
    <property type="entry name" value="DnaJ"/>
    <property type="match status" value="1"/>
</dbReference>
<evidence type="ECO:0000259" key="2">
    <source>
        <dbReference type="Pfam" id="PF00226"/>
    </source>
</evidence>
<feature type="domain" description="J" evidence="2">
    <location>
        <begin position="6"/>
        <end position="48"/>
    </location>
</feature>
<feature type="non-terminal residue" evidence="3">
    <location>
        <position position="66"/>
    </location>
</feature>
<comment type="caution">
    <text evidence="3">The sequence shown here is derived from an EMBL/GenBank/DDBJ whole genome shotgun (WGS) entry which is preliminary data.</text>
</comment>
<dbReference type="SUPFAM" id="SSF46565">
    <property type="entry name" value="Chaperone J-domain"/>
    <property type="match status" value="1"/>
</dbReference>
<dbReference type="EMBL" id="JAYFUH010000159">
    <property type="protein sequence ID" value="MEA5667977.1"/>
    <property type="molecule type" value="Genomic_DNA"/>
</dbReference>
<sequence>MSWALEVLELDASADERAIKRAYARLLRSNRPDDDAAAFQRLHEAYQTALHWQRHQQALATTDAEA</sequence>
<protein>
    <submittedName>
        <fullName evidence="3">Heat-shock protein</fullName>
    </submittedName>
</protein>
<accession>A0ABU5V460</accession>
<dbReference type="Gene3D" id="1.10.287.110">
    <property type="entry name" value="DnaJ domain"/>
    <property type="match status" value="1"/>
</dbReference>
<evidence type="ECO:0000256" key="1">
    <source>
        <dbReference type="ARBA" id="ARBA00023186"/>
    </source>
</evidence>
<dbReference type="RefSeq" id="WP_323438795.1">
    <property type="nucleotide sequence ID" value="NZ_JAYFUH010000159.1"/>
</dbReference>
<dbReference type="InterPro" id="IPR001623">
    <property type="entry name" value="DnaJ_domain"/>
</dbReference>
<evidence type="ECO:0000313" key="4">
    <source>
        <dbReference type="Proteomes" id="UP001301653"/>
    </source>
</evidence>